<accession>A0A382G8H7</accession>
<protein>
    <submittedName>
        <fullName evidence="1">Uncharacterized protein</fullName>
    </submittedName>
</protein>
<gene>
    <name evidence="1" type="ORF">METZ01_LOCUS223959</name>
</gene>
<sequence length="42" mass="4368">MAGLAASVVPTALLGSSSQRLQIGIIGTGFRGQWVSQLLLNR</sequence>
<proteinExistence type="predicted"/>
<reference evidence="1" key="1">
    <citation type="submission" date="2018-05" db="EMBL/GenBank/DDBJ databases">
        <authorList>
            <person name="Lanie J.A."/>
            <person name="Ng W.-L."/>
            <person name="Kazmierczak K.M."/>
            <person name="Andrzejewski T.M."/>
            <person name="Davidsen T.M."/>
            <person name="Wayne K.J."/>
            <person name="Tettelin H."/>
            <person name="Glass J.I."/>
            <person name="Rusch D."/>
            <person name="Podicherti R."/>
            <person name="Tsui H.-C.T."/>
            <person name="Winkler M.E."/>
        </authorList>
    </citation>
    <scope>NUCLEOTIDE SEQUENCE</scope>
</reference>
<dbReference type="AlphaFoldDB" id="A0A382G8H7"/>
<evidence type="ECO:0000313" key="1">
    <source>
        <dbReference type="EMBL" id="SVB71105.1"/>
    </source>
</evidence>
<feature type="non-terminal residue" evidence="1">
    <location>
        <position position="42"/>
    </location>
</feature>
<name>A0A382G8H7_9ZZZZ</name>
<organism evidence="1">
    <name type="scientific">marine metagenome</name>
    <dbReference type="NCBI Taxonomy" id="408172"/>
    <lineage>
        <taxon>unclassified sequences</taxon>
        <taxon>metagenomes</taxon>
        <taxon>ecological metagenomes</taxon>
    </lineage>
</organism>
<dbReference type="EMBL" id="UINC01053956">
    <property type="protein sequence ID" value="SVB71105.1"/>
    <property type="molecule type" value="Genomic_DNA"/>
</dbReference>